<proteinExistence type="predicted"/>
<keyword evidence="1" id="KW-0808">Transferase</keyword>
<comment type="caution">
    <text evidence="1">The sequence shown here is derived from an EMBL/GenBank/DDBJ whole genome shotgun (WGS) entry which is preliminary data.</text>
</comment>
<evidence type="ECO:0000313" key="2">
    <source>
        <dbReference type="Proteomes" id="UP000291822"/>
    </source>
</evidence>
<dbReference type="NCBIfam" id="TIGR04325">
    <property type="entry name" value="MTase_LIC12133"/>
    <property type="match status" value="1"/>
</dbReference>
<dbReference type="EMBL" id="SJTG01000001">
    <property type="protein sequence ID" value="TCI12908.1"/>
    <property type="molecule type" value="Genomic_DNA"/>
</dbReference>
<keyword evidence="2" id="KW-1185">Reference proteome</keyword>
<dbReference type="EC" id="2.1.1.-" evidence="1"/>
<accession>A0A4R0Z0L3</accession>
<dbReference type="Proteomes" id="UP000291822">
    <property type="component" value="Unassembled WGS sequence"/>
</dbReference>
<dbReference type="GO" id="GO:0032259">
    <property type="term" value="P:methylation"/>
    <property type="evidence" value="ECO:0007669"/>
    <property type="project" value="UniProtKB-KW"/>
</dbReference>
<reference evidence="1 2" key="1">
    <citation type="submission" date="2019-02" db="EMBL/GenBank/DDBJ databases">
        <title>Dyella amyloliquefaciens sp. nov., isolated from forest soil.</title>
        <authorList>
            <person name="Gao Z.-H."/>
            <person name="Qiu L.-H."/>
        </authorList>
    </citation>
    <scope>NUCLEOTIDE SEQUENCE [LARGE SCALE GENOMIC DNA]</scope>
    <source>
        <strain evidence="1 2">KACC 12747</strain>
    </source>
</reference>
<sequence length="347" mass="39894">MALAWAWPSVARSSKHTRARSGSNPFPGGVRASASRCLPRNFPRTWPFDGGPRPCVVWQRLHRRRYNANAPTARRNRMTTPTAAHPVTEWPLVRQWLEARYTRRFFSSASLMENLYRGVYPTFAAAQSSVPSARQSSYDNKASADLYRERTRRVYINDYPMMLWLSKFFESGARSVFDLGGHVGIAYYSYQRYLHYPDAMRWQVMDVPSVNDAGKAWAEDNDPSGRLSFTDQAHDASGVDILFAAGSLQYLDYTLGDLLRSLKQLPRFLLLNSVPIHTRDSYFTVQNMGTACCPYRVTAEREFLHDLKALGYGMKDRWENPHRSCMIPFHPDHSLDRYFGFSFALEN</sequence>
<name>A0A4R0Z0L3_9GAMM</name>
<dbReference type="AlphaFoldDB" id="A0A4R0Z0L3"/>
<dbReference type="GO" id="GO:0008168">
    <property type="term" value="F:methyltransferase activity"/>
    <property type="evidence" value="ECO:0007669"/>
    <property type="project" value="UniProtKB-KW"/>
</dbReference>
<evidence type="ECO:0000313" key="1">
    <source>
        <dbReference type="EMBL" id="TCI12908.1"/>
    </source>
</evidence>
<gene>
    <name evidence="1" type="ORF">EZM97_06220</name>
</gene>
<protein>
    <submittedName>
        <fullName evidence="1">Methyltransferase, TIGR04325 family</fullName>
        <ecNumber evidence="1">2.1.1.-</ecNumber>
    </submittedName>
</protein>
<organism evidence="1 2">
    <name type="scientific">Dyella soli</name>
    <dbReference type="NCBI Taxonomy" id="522319"/>
    <lineage>
        <taxon>Bacteria</taxon>
        <taxon>Pseudomonadati</taxon>
        <taxon>Pseudomonadota</taxon>
        <taxon>Gammaproteobacteria</taxon>
        <taxon>Lysobacterales</taxon>
        <taxon>Rhodanobacteraceae</taxon>
        <taxon>Dyella</taxon>
    </lineage>
</organism>
<keyword evidence="1" id="KW-0489">Methyltransferase</keyword>
<dbReference type="InterPro" id="IPR027612">
    <property type="entry name" value="Put_MTase_LIC12133"/>
</dbReference>